<dbReference type="GO" id="GO:0010971">
    <property type="term" value="P:positive regulation of G2/M transition of mitotic cell cycle"/>
    <property type="evidence" value="ECO:0007669"/>
    <property type="project" value="TreeGrafter"/>
</dbReference>
<evidence type="ECO:0000313" key="3">
    <source>
        <dbReference type="EMBL" id="KAG2184882.1"/>
    </source>
</evidence>
<evidence type="ECO:0000259" key="2">
    <source>
        <dbReference type="SMART" id="SM01327"/>
    </source>
</evidence>
<evidence type="ECO:0000313" key="4">
    <source>
        <dbReference type="Proteomes" id="UP000654370"/>
    </source>
</evidence>
<feature type="region of interest" description="Disordered" evidence="1">
    <location>
        <begin position="238"/>
        <end position="328"/>
    </location>
</feature>
<dbReference type="PANTHER" id="PTHR28089">
    <property type="entry name" value="PROTEIN ZDS1-RELATED"/>
    <property type="match status" value="1"/>
</dbReference>
<dbReference type="InterPro" id="IPR013941">
    <property type="entry name" value="ZDS1_C"/>
</dbReference>
<feature type="compositionally biased region" description="Polar residues" evidence="1">
    <location>
        <begin position="753"/>
        <end position="787"/>
    </location>
</feature>
<feature type="compositionally biased region" description="Polar residues" evidence="1">
    <location>
        <begin position="69"/>
        <end position="92"/>
    </location>
</feature>
<accession>A0A8H7UKA6</accession>
<feature type="compositionally biased region" description="Polar residues" evidence="1">
    <location>
        <begin position="494"/>
        <end position="505"/>
    </location>
</feature>
<feature type="compositionally biased region" description="Low complexity" evidence="1">
    <location>
        <begin position="741"/>
        <end position="751"/>
    </location>
</feature>
<organism evidence="3 4">
    <name type="scientific">Mortierella isabellina</name>
    <name type="common">Filamentous fungus</name>
    <name type="synonym">Umbelopsis isabellina</name>
    <dbReference type="NCBI Taxonomy" id="91625"/>
    <lineage>
        <taxon>Eukaryota</taxon>
        <taxon>Fungi</taxon>
        <taxon>Fungi incertae sedis</taxon>
        <taxon>Mucoromycota</taxon>
        <taxon>Mucoromycotina</taxon>
        <taxon>Umbelopsidomycetes</taxon>
        <taxon>Umbelopsidales</taxon>
        <taxon>Umbelopsidaceae</taxon>
        <taxon>Umbelopsis</taxon>
    </lineage>
</organism>
<feature type="domain" description="Protein Zds1 C-terminal" evidence="2">
    <location>
        <begin position="556"/>
        <end position="608"/>
    </location>
</feature>
<dbReference type="GO" id="GO:0005737">
    <property type="term" value="C:cytoplasm"/>
    <property type="evidence" value="ECO:0007669"/>
    <property type="project" value="TreeGrafter"/>
</dbReference>
<comment type="caution">
    <text evidence="3">The sequence shown here is derived from an EMBL/GenBank/DDBJ whole genome shotgun (WGS) entry which is preliminary data.</text>
</comment>
<feature type="region of interest" description="Disordered" evidence="1">
    <location>
        <begin position="1"/>
        <end position="92"/>
    </location>
</feature>
<dbReference type="Pfam" id="PF08632">
    <property type="entry name" value="Zds_C"/>
    <property type="match status" value="1"/>
</dbReference>
<feature type="compositionally biased region" description="Polar residues" evidence="1">
    <location>
        <begin position="285"/>
        <end position="297"/>
    </location>
</feature>
<gene>
    <name evidence="3" type="ORF">INT43_000795</name>
</gene>
<feature type="region of interest" description="Disordered" evidence="1">
    <location>
        <begin position="540"/>
        <end position="559"/>
    </location>
</feature>
<feature type="region of interest" description="Disordered" evidence="1">
    <location>
        <begin position="179"/>
        <end position="212"/>
    </location>
</feature>
<feature type="compositionally biased region" description="Basic and acidic residues" evidence="1">
    <location>
        <begin position="251"/>
        <end position="262"/>
    </location>
</feature>
<keyword evidence="4" id="KW-1185">Reference proteome</keyword>
<feature type="region of interest" description="Disordered" evidence="1">
    <location>
        <begin position="437"/>
        <end position="462"/>
    </location>
</feature>
<dbReference type="AlphaFoldDB" id="A0A8H7UKA6"/>
<dbReference type="SMART" id="SM01327">
    <property type="entry name" value="Zds_C"/>
    <property type="match status" value="1"/>
</dbReference>
<feature type="region of interest" description="Disordered" evidence="1">
    <location>
        <begin position="476"/>
        <end position="505"/>
    </location>
</feature>
<feature type="compositionally biased region" description="Basic and acidic residues" evidence="1">
    <location>
        <begin position="180"/>
        <end position="193"/>
    </location>
</feature>
<sequence>MNMRTGANELSHQAVTSASADRTDIQLDEQREDSVETASKKSDSGIYMDSNGETQAWSGHHIDRDDQRQSNANGQSEPSRQDADTTYTEDTASVLSNGTTISSLIDEEDEGKQVYNIETTNPSRLFWVPAEQHPEIAPAEFANWLQTHGVIRAKGQLRVRRKRSILSISYLPGEEDQDVSEIHPRRRSYDAAMKRRPSKPPQSISFSGAIAEEEEDIHTTTLNNDILRRSVSLNVQAPAGRQQFDGSKTQVFDRHSTARDESPVLVPRAEGSLLRRSNRTKLRKSSLQTSNRDSSVPVNRRPSQRSQSAYGKPADSSDRFGIVPPGGITLQDRPVSISELVDFGGADYEPAESQQGIITRVHDAENEIFSRIAAEESQQETPVDTELSSAQRHQEGGAVLIDAPAKVNIKELSPIVHNAVDEKEVVQVSSPDIKVNHKEVELVPQRPKHNRSKSERSVLSVGKPEKRSSWSFKFLSDDKSKKKPAEQRSHRAPSVNSTVTESTALVKSKNPSNDLLANSAKMFGLSSLFQRTSIRSPKAVPNGNFSMNKNTSKDNVAKAPTNDWSRFPIHIERAVYRLSHFKLSNPRRPLHHQVLISNMMFWYLSIINGQQVRPHQQQSQPKPANEDASTVSPSPQSFIVRSQNTYQEEQEAAPAKLGKVSKFINASKRRRQDIMVKKQMQQQFHHQPRWLPTIAESALAPNDVSEPEAKTPPSRPNDGYHDADRPVSPTQNGKEYPQPPSTIASTTTAPTDKSLNTGKYSPIPNEQYQPNVGNSPTTNKPSLTKATTPHPLPPIPGPPLLGELSRFHSFSDDILSSLGFEESSIQSGEDDDVPLGLYRKQA</sequence>
<feature type="region of interest" description="Disordered" evidence="1">
    <location>
        <begin position="702"/>
        <end position="800"/>
    </location>
</feature>
<dbReference type="OrthoDB" id="5589766at2759"/>
<dbReference type="EMBL" id="JAEPQZ010000002">
    <property type="protein sequence ID" value="KAG2184882.1"/>
    <property type="molecule type" value="Genomic_DNA"/>
</dbReference>
<dbReference type="InterPro" id="IPR040206">
    <property type="entry name" value="Zds1/2"/>
</dbReference>
<feature type="compositionally biased region" description="Basic and acidic residues" evidence="1">
    <location>
        <begin position="21"/>
        <end position="43"/>
    </location>
</feature>
<reference evidence="3" key="1">
    <citation type="submission" date="2020-12" db="EMBL/GenBank/DDBJ databases">
        <title>Metabolic potential, ecology and presence of endohyphal bacteria is reflected in genomic diversity of Mucoromycotina.</title>
        <authorList>
            <person name="Muszewska A."/>
            <person name="Okrasinska A."/>
            <person name="Steczkiewicz K."/>
            <person name="Drgas O."/>
            <person name="Orlowska M."/>
            <person name="Perlinska-Lenart U."/>
            <person name="Aleksandrzak-Piekarczyk T."/>
            <person name="Szatraj K."/>
            <person name="Zielenkiewicz U."/>
            <person name="Pilsyk S."/>
            <person name="Malc E."/>
            <person name="Mieczkowski P."/>
            <person name="Kruszewska J.S."/>
            <person name="Biernat P."/>
            <person name="Pawlowska J."/>
        </authorList>
    </citation>
    <scope>NUCLEOTIDE SEQUENCE</scope>
    <source>
        <strain evidence="3">WA0000067209</strain>
    </source>
</reference>
<evidence type="ECO:0000256" key="1">
    <source>
        <dbReference type="SAM" id="MobiDB-lite"/>
    </source>
</evidence>
<dbReference type="Proteomes" id="UP000654370">
    <property type="component" value="Unassembled WGS sequence"/>
</dbReference>
<feature type="compositionally biased region" description="Pro residues" evidence="1">
    <location>
        <begin position="790"/>
        <end position="799"/>
    </location>
</feature>
<feature type="region of interest" description="Disordered" evidence="1">
    <location>
        <begin position="821"/>
        <end position="842"/>
    </location>
</feature>
<feature type="compositionally biased region" description="Basic and acidic residues" evidence="1">
    <location>
        <begin position="476"/>
        <end position="489"/>
    </location>
</feature>
<feature type="compositionally biased region" description="Polar residues" evidence="1">
    <location>
        <begin position="8"/>
        <end position="20"/>
    </location>
</feature>
<protein>
    <recommendedName>
        <fullName evidence="2">Protein Zds1 C-terminal domain-containing protein</fullName>
    </recommendedName>
</protein>
<name>A0A8H7UKA6_MORIS</name>
<dbReference type="PANTHER" id="PTHR28089:SF1">
    <property type="entry name" value="PROTEIN ZDS1-RELATED"/>
    <property type="match status" value="1"/>
</dbReference>
<dbReference type="GO" id="GO:0030010">
    <property type="term" value="P:establishment of cell polarity"/>
    <property type="evidence" value="ECO:0007669"/>
    <property type="project" value="TreeGrafter"/>
</dbReference>
<proteinExistence type="predicted"/>
<feature type="region of interest" description="Disordered" evidence="1">
    <location>
        <begin position="613"/>
        <end position="635"/>
    </location>
</feature>